<dbReference type="RefSeq" id="WP_002852905.1">
    <property type="nucleotide sequence ID" value="NZ_ADKM02000130.1"/>
</dbReference>
<dbReference type="InterPro" id="IPR039329">
    <property type="entry name" value="SIAE"/>
</dbReference>
<accession>E9SH86</accession>
<sequence length="498" mass="55685">MFSCSQMFSDRMVLQRGKAVNIFGKGDDGTVITAEIGAYKATCTVKDGKWRCVLPPMSAAEGLTLTVTDGTNTVTFTDVAVGEVWFLGGQSNMELELQNAKDGAKYLAELTEETPVRYYYTPKVATAEEAEKMGANSGWSRAGSESSKAWSAVGFHFGMKLAKELGVTVGLIGCNWGGTSASCWVDRETLANDKQISSYIEEYDAKIAGKSLDEQKAEYDAYVKANDEWNEKSAQLMKEEPDIQWSEIEKRLGKNQWPGPLNEFNPFRPTNMFENMVMRVCPYTIQGFLYYQGESDDHKPDSYYRLLTSLIGKWRSVWGDDTLPFIMVQLPMFKYAADPDYKHWCKIRDAQMKTWRTVRNTGIAVILDCGEFNEIHPKDKLPVGERLCLQAEKLVYGINVSAFGPIADRCIFKKGRAEVSFLYADDGFRVKGDITGFEIAGEDGIFYPAEASLGGRKALIHSEKVPQPKAVRYQWVNYGEVTVFGKNGIPAAPFCFTI</sequence>
<evidence type="ECO:0000256" key="1">
    <source>
        <dbReference type="ARBA" id="ARBA00022801"/>
    </source>
</evidence>
<dbReference type="Pfam" id="PF03629">
    <property type="entry name" value="SASA"/>
    <property type="match status" value="1"/>
</dbReference>
<organism evidence="3 4">
    <name type="scientific">Ruminococcus albus 8</name>
    <dbReference type="NCBI Taxonomy" id="246199"/>
    <lineage>
        <taxon>Bacteria</taxon>
        <taxon>Bacillati</taxon>
        <taxon>Bacillota</taxon>
        <taxon>Clostridia</taxon>
        <taxon>Eubacteriales</taxon>
        <taxon>Oscillospiraceae</taxon>
        <taxon>Ruminococcus</taxon>
    </lineage>
</organism>
<keyword evidence="4" id="KW-1185">Reference proteome</keyword>
<comment type="caution">
    <text evidence="3">The sequence shown here is derived from an EMBL/GenBank/DDBJ whole genome shotgun (WGS) entry which is preliminary data.</text>
</comment>
<evidence type="ECO:0000259" key="2">
    <source>
        <dbReference type="Pfam" id="PF03629"/>
    </source>
</evidence>
<dbReference type="GO" id="GO:0001681">
    <property type="term" value="F:sialate O-acetylesterase activity"/>
    <property type="evidence" value="ECO:0007669"/>
    <property type="project" value="InterPro"/>
</dbReference>
<dbReference type="InterPro" id="IPR005181">
    <property type="entry name" value="SASA"/>
</dbReference>
<evidence type="ECO:0000313" key="3">
    <source>
        <dbReference type="EMBL" id="EGC01398.1"/>
    </source>
</evidence>
<dbReference type="STRING" id="246199.CUS_7614"/>
<dbReference type="OrthoDB" id="9795554at2"/>
<dbReference type="InterPro" id="IPR036514">
    <property type="entry name" value="SGNH_hydro_sf"/>
</dbReference>
<dbReference type="PANTHER" id="PTHR22901:SF0">
    <property type="entry name" value="SIALATE O-ACETYLESTERASE"/>
    <property type="match status" value="1"/>
</dbReference>
<gene>
    <name evidence="3" type="ORF">CUS_7614</name>
</gene>
<evidence type="ECO:0000313" key="4">
    <source>
        <dbReference type="Proteomes" id="UP000004259"/>
    </source>
</evidence>
<dbReference type="AlphaFoldDB" id="E9SH86"/>
<name>E9SH86_RUMAL</name>
<dbReference type="SUPFAM" id="SSF52266">
    <property type="entry name" value="SGNH hydrolase"/>
    <property type="match status" value="1"/>
</dbReference>
<dbReference type="Gene3D" id="3.40.50.1110">
    <property type="entry name" value="SGNH hydrolase"/>
    <property type="match status" value="1"/>
</dbReference>
<feature type="domain" description="Sialate O-acetylesterase" evidence="2">
    <location>
        <begin position="269"/>
        <end position="357"/>
    </location>
</feature>
<dbReference type="EMBL" id="ADKM02000130">
    <property type="protein sequence ID" value="EGC01398.1"/>
    <property type="molecule type" value="Genomic_DNA"/>
</dbReference>
<protein>
    <recommendedName>
        <fullName evidence="2">Sialate O-acetylesterase domain-containing protein</fullName>
    </recommendedName>
</protein>
<reference evidence="3 4" key="1">
    <citation type="submission" date="2011-02" db="EMBL/GenBank/DDBJ databases">
        <authorList>
            <person name="Nelson K.E."/>
            <person name="Sutton G."/>
            <person name="Torralba M."/>
            <person name="Durkin S."/>
            <person name="Harkins D."/>
            <person name="Montgomery R."/>
            <person name="Ziemer C."/>
            <person name="Klaassens E."/>
            <person name="Ocuiv P."/>
            <person name="Morrison M."/>
        </authorList>
    </citation>
    <scope>NUCLEOTIDE SEQUENCE [LARGE SCALE GENOMIC DNA]</scope>
    <source>
        <strain evidence="3 4">8</strain>
    </source>
</reference>
<dbReference type="Proteomes" id="UP000004259">
    <property type="component" value="Unassembled WGS sequence"/>
</dbReference>
<dbReference type="GO" id="GO:0005975">
    <property type="term" value="P:carbohydrate metabolic process"/>
    <property type="evidence" value="ECO:0007669"/>
    <property type="project" value="TreeGrafter"/>
</dbReference>
<keyword evidence="1" id="KW-0378">Hydrolase</keyword>
<dbReference type="PANTHER" id="PTHR22901">
    <property type="entry name" value="SIALATE O-ACETYLESTERASE"/>
    <property type="match status" value="1"/>
</dbReference>
<proteinExistence type="predicted"/>
<dbReference type="eggNOG" id="COG2755">
    <property type="taxonomic scope" value="Bacteria"/>
</dbReference>